<dbReference type="InterPro" id="IPR007078">
    <property type="entry name" value="Haem_export_protD_CcmD"/>
</dbReference>
<keyword evidence="16" id="KW-1185">Reference proteome</keyword>
<keyword evidence="8 12" id="KW-0812">Transmembrane</keyword>
<reference evidence="13 16" key="2">
    <citation type="submission" date="2016-01" db="EMBL/GenBank/DDBJ databases">
        <authorList>
            <person name="Varghese N."/>
        </authorList>
    </citation>
    <scope>NUCLEOTIDE SEQUENCE [LARGE SCALE GENOMIC DNA]</scope>
    <source>
        <strain evidence="13 16">HL-91</strain>
    </source>
</reference>
<evidence type="ECO:0000256" key="10">
    <source>
        <dbReference type="ARBA" id="ARBA00022989"/>
    </source>
</evidence>
<dbReference type="Proteomes" id="UP000182045">
    <property type="component" value="Unassembled WGS sequence"/>
</dbReference>
<keyword evidence="9 12" id="KW-0201">Cytochrome c-type biogenesis</keyword>
<dbReference type="EMBL" id="FBYC01000004">
    <property type="protein sequence ID" value="CUX80973.1"/>
    <property type="molecule type" value="Genomic_DNA"/>
</dbReference>
<dbReference type="GO" id="GO:0017004">
    <property type="term" value="P:cytochrome complex assembly"/>
    <property type="evidence" value="ECO:0007669"/>
    <property type="project" value="UniProtKB-KW"/>
</dbReference>
<evidence type="ECO:0000313" key="14">
    <source>
        <dbReference type="EMBL" id="KPP89905.1"/>
    </source>
</evidence>
<keyword evidence="11 12" id="KW-0472">Membrane</keyword>
<evidence type="ECO:0000313" key="15">
    <source>
        <dbReference type="Proteomes" id="UP000050413"/>
    </source>
</evidence>
<evidence type="ECO:0000313" key="13">
    <source>
        <dbReference type="EMBL" id="CUX80973.1"/>
    </source>
</evidence>
<keyword evidence="6 12" id="KW-1003">Cell membrane</keyword>
<dbReference type="GO" id="GO:0015886">
    <property type="term" value="P:heme transport"/>
    <property type="evidence" value="ECO:0007669"/>
    <property type="project" value="InterPro"/>
</dbReference>
<protein>
    <recommendedName>
        <fullName evidence="4 12">Heme exporter protein D</fullName>
    </recommendedName>
</protein>
<comment type="function">
    <text evidence="1 12">Required for the export of heme to the periplasm for the biogenesis of c-type cytochromes.</text>
</comment>
<evidence type="ECO:0000256" key="1">
    <source>
        <dbReference type="ARBA" id="ARBA00002442"/>
    </source>
</evidence>
<proteinExistence type="inferred from homology"/>
<evidence type="ECO:0000256" key="11">
    <source>
        <dbReference type="ARBA" id="ARBA00023136"/>
    </source>
</evidence>
<keyword evidence="10 12" id="KW-1133">Transmembrane helix</keyword>
<dbReference type="Proteomes" id="UP000050413">
    <property type="component" value="Unassembled WGS sequence"/>
</dbReference>
<evidence type="ECO:0000256" key="4">
    <source>
        <dbReference type="ARBA" id="ARBA00016461"/>
    </source>
</evidence>
<evidence type="ECO:0000256" key="7">
    <source>
        <dbReference type="ARBA" id="ARBA00022519"/>
    </source>
</evidence>
<sequence length="52" mass="5883">MMPDLGRYAVEVTSAYIVSLGLIGALALWYVVRGRRVRRELDAFEQKRGKNG</sequence>
<evidence type="ECO:0000313" key="16">
    <source>
        <dbReference type="Proteomes" id="UP000182045"/>
    </source>
</evidence>
<dbReference type="NCBIfam" id="TIGR03141">
    <property type="entry name" value="cytochro_ccmD"/>
    <property type="match status" value="1"/>
</dbReference>
<evidence type="ECO:0000256" key="3">
    <source>
        <dbReference type="ARBA" id="ARBA00008741"/>
    </source>
</evidence>
<dbReference type="AlphaFoldDB" id="A0A0N8K6U4"/>
<dbReference type="EMBL" id="LJSG01000020">
    <property type="protein sequence ID" value="KPP89905.1"/>
    <property type="molecule type" value="Genomic_DNA"/>
</dbReference>
<feature type="transmembrane region" description="Helical" evidence="12">
    <location>
        <begin position="12"/>
        <end position="32"/>
    </location>
</feature>
<evidence type="ECO:0000256" key="12">
    <source>
        <dbReference type="RuleBase" id="RU363101"/>
    </source>
</evidence>
<organism evidence="14 15">
    <name type="scientific">Roseibaca calidilacus</name>
    <dbReference type="NCBI Taxonomy" id="1666912"/>
    <lineage>
        <taxon>Bacteria</taxon>
        <taxon>Pseudomonadati</taxon>
        <taxon>Pseudomonadota</taxon>
        <taxon>Alphaproteobacteria</taxon>
        <taxon>Rhodobacterales</taxon>
        <taxon>Paracoccaceae</taxon>
        <taxon>Roseinatronobacter</taxon>
    </lineage>
</organism>
<evidence type="ECO:0000256" key="8">
    <source>
        <dbReference type="ARBA" id="ARBA00022692"/>
    </source>
</evidence>
<keyword evidence="7 12" id="KW-0997">Cell inner membrane</keyword>
<comment type="similarity">
    <text evidence="3 12">Belongs to the CcmD/CycX/HelD family.</text>
</comment>
<evidence type="ECO:0000256" key="2">
    <source>
        <dbReference type="ARBA" id="ARBA00004377"/>
    </source>
</evidence>
<evidence type="ECO:0000256" key="6">
    <source>
        <dbReference type="ARBA" id="ARBA00022475"/>
    </source>
</evidence>
<reference evidence="14 15" key="1">
    <citation type="submission" date="2015-09" db="EMBL/GenBank/DDBJ databases">
        <title>Identification and resolution of microdiversity through metagenomic sequencing of parallel consortia.</title>
        <authorList>
            <person name="Nelson W.C."/>
            <person name="Romine M.F."/>
            <person name="Lindemann S.R."/>
        </authorList>
    </citation>
    <scope>NUCLEOTIDE SEQUENCE [LARGE SCALE GENOMIC DNA]</scope>
    <source>
        <strain evidence="14">HL-91</strain>
    </source>
</reference>
<dbReference type="GO" id="GO:0005886">
    <property type="term" value="C:plasma membrane"/>
    <property type="evidence" value="ECO:0007669"/>
    <property type="project" value="UniProtKB-SubCell"/>
</dbReference>
<name>A0A0N8K6U4_9RHOB</name>
<keyword evidence="5 12" id="KW-0813">Transport</keyword>
<dbReference type="Pfam" id="PF04995">
    <property type="entry name" value="CcmD"/>
    <property type="match status" value="1"/>
</dbReference>
<gene>
    <name evidence="14" type="primary">ccmD</name>
    <name evidence="13" type="ORF">Ga0058931_1444</name>
    <name evidence="14" type="ORF">HLUCCA05_07010</name>
</gene>
<comment type="subcellular location">
    <subcellularLocation>
        <location evidence="2 12">Cell inner membrane</location>
        <topology evidence="2 12">Single-pass membrane protein</topology>
    </subcellularLocation>
</comment>
<dbReference type="RefSeq" id="WP_176699358.1">
    <property type="nucleotide sequence ID" value="NZ_FBYC01000004.1"/>
</dbReference>
<evidence type="ECO:0000256" key="9">
    <source>
        <dbReference type="ARBA" id="ARBA00022748"/>
    </source>
</evidence>
<evidence type="ECO:0000256" key="5">
    <source>
        <dbReference type="ARBA" id="ARBA00022448"/>
    </source>
</evidence>
<comment type="caution">
    <text evidence="14">The sequence shown here is derived from an EMBL/GenBank/DDBJ whole genome shotgun (WGS) entry which is preliminary data.</text>
</comment>
<accession>A0A0N8K6U4</accession>